<gene>
    <name evidence="1" type="ORF">Tci_841735</name>
</gene>
<reference evidence="1" key="1">
    <citation type="journal article" date="2019" name="Sci. Rep.">
        <title>Draft genome of Tanacetum cinerariifolium, the natural source of mosquito coil.</title>
        <authorList>
            <person name="Yamashiro T."/>
            <person name="Shiraishi A."/>
            <person name="Satake H."/>
            <person name="Nakayama K."/>
        </authorList>
    </citation>
    <scope>NUCLEOTIDE SEQUENCE</scope>
</reference>
<dbReference type="InterPro" id="IPR044694">
    <property type="entry name" value="NUP214"/>
</dbReference>
<dbReference type="AlphaFoldDB" id="A0A699QH08"/>
<dbReference type="GO" id="GO:0017056">
    <property type="term" value="F:structural constituent of nuclear pore"/>
    <property type="evidence" value="ECO:0007669"/>
    <property type="project" value="InterPro"/>
</dbReference>
<proteinExistence type="predicted"/>
<sequence>MSKTKHIKFTNSSELAFVANKRNTSEHILQFVWSPDNESGAEMLDIIGGDNWMPAIDQANGDDANMILGLAIDKVNQNENDKLVCGEKETEVSPCCILMCLTLDGKLFLFHFASAIGPSVLPEEVN</sequence>
<dbReference type="PANTHER" id="PTHR34418">
    <property type="entry name" value="NUCLEAR PORE COMPLEX PROTEIN NUP214 ISOFORM X1"/>
    <property type="match status" value="1"/>
</dbReference>
<dbReference type="GO" id="GO:0006405">
    <property type="term" value="P:RNA export from nucleus"/>
    <property type="evidence" value="ECO:0007669"/>
    <property type="project" value="InterPro"/>
</dbReference>
<dbReference type="PANTHER" id="PTHR34418:SF3">
    <property type="entry name" value="NUCLEAR PORE COMPLEX PROTEIN NUP214"/>
    <property type="match status" value="1"/>
</dbReference>
<comment type="caution">
    <text evidence="1">The sequence shown here is derived from an EMBL/GenBank/DDBJ whole genome shotgun (WGS) entry which is preliminary data.</text>
</comment>
<evidence type="ECO:0000313" key="1">
    <source>
        <dbReference type="EMBL" id="GFC69765.1"/>
    </source>
</evidence>
<protein>
    <submittedName>
        <fullName evidence="1">Nuclear pore complex protein NUP214 isoform X2</fullName>
    </submittedName>
</protein>
<feature type="non-terminal residue" evidence="1">
    <location>
        <position position="126"/>
    </location>
</feature>
<name>A0A699QH08_TANCI</name>
<dbReference type="EMBL" id="BKCJ011025921">
    <property type="protein sequence ID" value="GFC69765.1"/>
    <property type="molecule type" value="Genomic_DNA"/>
</dbReference>
<accession>A0A699QH08</accession>
<organism evidence="1">
    <name type="scientific">Tanacetum cinerariifolium</name>
    <name type="common">Dalmatian daisy</name>
    <name type="synonym">Chrysanthemum cinerariifolium</name>
    <dbReference type="NCBI Taxonomy" id="118510"/>
    <lineage>
        <taxon>Eukaryota</taxon>
        <taxon>Viridiplantae</taxon>
        <taxon>Streptophyta</taxon>
        <taxon>Embryophyta</taxon>
        <taxon>Tracheophyta</taxon>
        <taxon>Spermatophyta</taxon>
        <taxon>Magnoliopsida</taxon>
        <taxon>eudicotyledons</taxon>
        <taxon>Gunneridae</taxon>
        <taxon>Pentapetalae</taxon>
        <taxon>asterids</taxon>
        <taxon>campanulids</taxon>
        <taxon>Asterales</taxon>
        <taxon>Asteraceae</taxon>
        <taxon>Asteroideae</taxon>
        <taxon>Anthemideae</taxon>
        <taxon>Anthemidinae</taxon>
        <taxon>Tanacetum</taxon>
    </lineage>
</organism>